<evidence type="ECO:0000256" key="2">
    <source>
        <dbReference type="ARBA" id="ARBA00022553"/>
    </source>
</evidence>
<dbReference type="PANTHER" id="PTHR48010:SF32">
    <property type="entry name" value="PROTEIN KINASE DOMAIN-CONTAINING PROTEIN"/>
    <property type="match status" value="1"/>
</dbReference>
<evidence type="ECO:0000256" key="9">
    <source>
        <dbReference type="ARBA" id="ARBA00022989"/>
    </source>
</evidence>
<keyword evidence="17" id="KW-1185">Reference proteome</keyword>
<feature type="transmembrane region" description="Helical" evidence="13">
    <location>
        <begin position="245"/>
        <end position="267"/>
    </location>
</feature>
<dbReference type="Proteomes" id="UP000326396">
    <property type="component" value="Unassembled WGS sequence"/>
</dbReference>
<evidence type="ECO:0000256" key="8">
    <source>
        <dbReference type="ARBA" id="ARBA00022840"/>
    </source>
</evidence>
<feature type="chain" id="PRO_5024336158" description="Protein kinase domain-containing protein" evidence="14">
    <location>
        <begin position="21"/>
        <end position="712"/>
    </location>
</feature>
<keyword evidence="9 13" id="KW-1133">Transmembrane helix</keyword>
<dbReference type="SUPFAM" id="SSF56112">
    <property type="entry name" value="Protein kinase-like (PK-like)"/>
    <property type="match status" value="1"/>
</dbReference>
<dbReference type="Pfam" id="PF07714">
    <property type="entry name" value="PK_Tyr_Ser-Thr"/>
    <property type="match status" value="1"/>
</dbReference>
<dbReference type="InterPro" id="IPR013210">
    <property type="entry name" value="LRR_N_plant-typ"/>
</dbReference>
<dbReference type="InterPro" id="IPR001611">
    <property type="entry name" value="Leu-rich_rpt"/>
</dbReference>
<dbReference type="Gene3D" id="3.80.10.10">
    <property type="entry name" value="Ribonuclease Inhibitor"/>
    <property type="match status" value="2"/>
</dbReference>
<organism evidence="16 17">
    <name type="scientific">Mikania micrantha</name>
    <name type="common">bitter vine</name>
    <dbReference type="NCBI Taxonomy" id="192012"/>
    <lineage>
        <taxon>Eukaryota</taxon>
        <taxon>Viridiplantae</taxon>
        <taxon>Streptophyta</taxon>
        <taxon>Embryophyta</taxon>
        <taxon>Tracheophyta</taxon>
        <taxon>Spermatophyta</taxon>
        <taxon>Magnoliopsida</taxon>
        <taxon>eudicotyledons</taxon>
        <taxon>Gunneridae</taxon>
        <taxon>Pentapetalae</taxon>
        <taxon>asterids</taxon>
        <taxon>campanulids</taxon>
        <taxon>Asterales</taxon>
        <taxon>Asteraceae</taxon>
        <taxon>Asteroideae</taxon>
        <taxon>Heliantheae alliance</taxon>
        <taxon>Eupatorieae</taxon>
        <taxon>Mikania</taxon>
    </lineage>
</organism>
<dbReference type="PANTHER" id="PTHR48010">
    <property type="entry name" value="OS05G0588300 PROTEIN"/>
    <property type="match status" value="1"/>
</dbReference>
<sequence length="712" mass="77028">MQKNPIFFILVIFFSLFIAGKPDLNVDRSAILAIRSSVGGRSILWNISQPATPCTWPGVVCDNKTNRVVELHFPGMGLSGELPANTLGNLTQLTTLSLRYNALSGQLPADIFKLVNLRNLFLQNNLFSGEIPDSFSPMANLVRVSFAGNNFSGEIPKSVSNLTRLATLYLENNALTGSIPDLTRTNIALFNVSNNKLTGEIPSKLSGFPDSSFAGNSLCGNPLTSCNGSQSGSSSHSSNKLSGGAIAGIVIGSVLGLLLILVILFFLCCKNRKHKVETTSKDLGKTEQVEIEMPKENSKPKSKSAENADSFLSLTAAAGDGGDGGAKALSGEVGKKLIFFKKNKDLSKFDLDDLLRASAEVLGKGAFGTAYKAVLETGFAVVVKRLKDATMADKEFAEKIAGVGAMDHENLVPLRAYYCNGEEKLIVYDYMPMGSLSALLHGNRGGAGRTPLNWETRSSIALGAARGIVYLHGQGSSVSHGNIKTSNILLTATYEPRVSDFGLAQLVGPNTTPTRVDGYRAPEVTDARKVSQKADVYSFGVVLLELLTGKAPTHALLNEEGVDLPRWVQSVVREEWTSEVFDLELLRYQNVEDNMVQLLQLAIDCCAQYPDKRPVMVDVANHIAELCGSSGSQPQEPKPLKASLTTFSSQFSSLLVVATKLNTRSVMAREMCNIHQELDGSMKRVWVVFNSFRYIVYTIPFCAMPQLQIEGC</sequence>
<dbReference type="SUPFAM" id="SSF52058">
    <property type="entry name" value="L domain-like"/>
    <property type="match status" value="1"/>
</dbReference>
<dbReference type="GO" id="GO:0005524">
    <property type="term" value="F:ATP binding"/>
    <property type="evidence" value="ECO:0007669"/>
    <property type="project" value="UniProtKB-UniRule"/>
</dbReference>
<dbReference type="InterPro" id="IPR011009">
    <property type="entry name" value="Kinase-like_dom_sf"/>
</dbReference>
<dbReference type="PROSITE" id="PS00107">
    <property type="entry name" value="PROTEIN_KINASE_ATP"/>
    <property type="match status" value="1"/>
</dbReference>
<dbReference type="AlphaFoldDB" id="A0A5N6L8T4"/>
<dbReference type="Pfam" id="PF08263">
    <property type="entry name" value="LRRNT_2"/>
    <property type="match status" value="1"/>
</dbReference>
<dbReference type="InterPro" id="IPR001245">
    <property type="entry name" value="Ser-Thr/Tyr_kinase_cat_dom"/>
</dbReference>
<dbReference type="GO" id="GO:0016020">
    <property type="term" value="C:membrane"/>
    <property type="evidence" value="ECO:0007669"/>
    <property type="project" value="UniProtKB-SubCell"/>
</dbReference>
<dbReference type="PROSITE" id="PS50011">
    <property type="entry name" value="PROTEIN_KINASE_DOM"/>
    <property type="match status" value="1"/>
</dbReference>
<evidence type="ECO:0000256" key="5">
    <source>
        <dbReference type="ARBA" id="ARBA00022729"/>
    </source>
</evidence>
<feature type="binding site" evidence="12">
    <location>
        <position position="384"/>
    </location>
    <ligand>
        <name>ATP</name>
        <dbReference type="ChEBI" id="CHEBI:30616"/>
    </ligand>
</feature>
<keyword evidence="10 13" id="KW-0472">Membrane</keyword>
<accession>A0A5N6L8T4</accession>
<feature type="signal peptide" evidence="14">
    <location>
        <begin position="1"/>
        <end position="20"/>
    </location>
</feature>
<evidence type="ECO:0000256" key="3">
    <source>
        <dbReference type="ARBA" id="ARBA00022614"/>
    </source>
</evidence>
<evidence type="ECO:0000256" key="14">
    <source>
        <dbReference type="SAM" id="SignalP"/>
    </source>
</evidence>
<keyword evidence="5 14" id="KW-0732">Signal</keyword>
<evidence type="ECO:0000256" key="12">
    <source>
        <dbReference type="PROSITE-ProRule" id="PRU10141"/>
    </source>
</evidence>
<evidence type="ECO:0000256" key="1">
    <source>
        <dbReference type="ARBA" id="ARBA00004370"/>
    </source>
</evidence>
<evidence type="ECO:0000256" key="11">
    <source>
        <dbReference type="ARBA" id="ARBA00023170"/>
    </source>
</evidence>
<comment type="subcellular location">
    <subcellularLocation>
        <location evidence="1">Membrane</location>
    </subcellularLocation>
</comment>
<evidence type="ECO:0000256" key="6">
    <source>
        <dbReference type="ARBA" id="ARBA00022737"/>
    </source>
</evidence>
<dbReference type="InterPro" id="IPR050994">
    <property type="entry name" value="At_inactive_RLKs"/>
</dbReference>
<dbReference type="InterPro" id="IPR032675">
    <property type="entry name" value="LRR_dom_sf"/>
</dbReference>
<dbReference type="EMBL" id="SZYD01002387">
    <property type="protein sequence ID" value="KAC9605568.1"/>
    <property type="molecule type" value="Genomic_DNA"/>
</dbReference>
<keyword evidence="6" id="KW-0677">Repeat</keyword>
<dbReference type="Pfam" id="PF00560">
    <property type="entry name" value="LRR_1"/>
    <property type="match status" value="3"/>
</dbReference>
<evidence type="ECO:0000256" key="10">
    <source>
        <dbReference type="ARBA" id="ARBA00023136"/>
    </source>
</evidence>
<keyword evidence="3" id="KW-0433">Leucine-rich repeat</keyword>
<keyword evidence="11" id="KW-0675">Receptor</keyword>
<dbReference type="GO" id="GO:0004672">
    <property type="term" value="F:protein kinase activity"/>
    <property type="evidence" value="ECO:0007669"/>
    <property type="project" value="InterPro"/>
</dbReference>
<keyword evidence="2" id="KW-0597">Phosphoprotein</keyword>
<evidence type="ECO:0000256" key="13">
    <source>
        <dbReference type="SAM" id="Phobius"/>
    </source>
</evidence>
<dbReference type="FunFam" id="1.10.510.10:FF:000585">
    <property type="entry name" value="Probable inactive receptor kinase At1g48480"/>
    <property type="match status" value="1"/>
</dbReference>
<evidence type="ECO:0000259" key="15">
    <source>
        <dbReference type="PROSITE" id="PS50011"/>
    </source>
</evidence>
<dbReference type="InterPro" id="IPR000719">
    <property type="entry name" value="Prot_kinase_dom"/>
</dbReference>
<feature type="domain" description="Protein kinase" evidence="15">
    <location>
        <begin position="356"/>
        <end position="625"/>
    </location>
</feature>
<dbReference type="OrthoDB" id="652551at2759"/>
<gene>
    <name evidence="16" type="ORF">E3N88_45572</name>
</gene>
<dbReference type="FunFam" id="3.30.200.20:FF:000307">
    <property type="entry name" value="pollen receptor-like kinase 1"/>
    <property type="match status" value="1"/>
</dbReference>
<evidence type="ECO:0000256" key="4">
    <source>
        <dbReference type="ARBA" id="ARBA00022692"/>
    </source>
</evidence>
<dbReference type="Gene3D" id="1.10.510.10">
    <property type="entry name" value="Transferase(Phosphotransferase) domain 1"/>
    <property type="match status" value="1"/>
</dbReference>
<keyword evidence="8 12" id="KW-0067">ATP-binding</keyword>
<dbReference type="FunFam" id="3.80.10.10:FF:000234">
    <property type="entry name" value="Probable inactive receptor kinase RLK902"/>
    <property type="match status" value="1"/>
</dbReference>
<reference evidence="16 17" key="1">
    <citation type="submission" date="2019-05" db="EMBL/GenBank/DDBJ databases">
        <title>Mikania micrantha, genome provides insights into the molecular mechanism of rapid growth.</title>
        <authorList>
            <person name="Liu B."/>
        </authorList>
    </citation>
    <scope>NUCLEOTIDE SEQUENCE [LARGE SCALE GENOMIC DNA]</scope>
    <source>
        <strain evidence="16">NLD-2019</strain>
        <tissue evidence="16">Leaf</tissue>
    </source>
</reference>
<keyword evidence="7 12" id="KW-0547">Nucleotide-binding</keyword>
<dbReference type="InterPro" id="IPR017441">
    <property type="entry name" value="Protein_kinase_ATP_BS"/>
</dbReference>
<name>A0A5N6L8T4_9ASTR</name>
<evidence type="ECO:0000256" key="7">
    <source>
        <dbReference type="ARBA" id="ARBA00022741"/>
    </source>
</evidence>
<evidence type="ECO:0000313" key="17">
    <source>
        <dbReference type="Proteomes" id="UP000326396"/>
    </source>
</evidence>
<dbReference type="Gene3D" id="3.30.200.20">
    <property type="entry name" value="Phosphorylase Kinase, domain 1"/>
    <property type="match status" value="1"/>
</dbReference>
<keyword evidence="4 13" id="KW-0812">Transmembrane</keyword>
<evidence type="ECO:0000313" key="16">
    <source>
        <dbReference type="EMBL" id="KAC9605568.1"/>
    </source>
</evidence>
<proteinExistence type="predicted"/>
<comment type="caution">
    <text evidence="16">The sequence shown here is derived from an EMBL/GenBank/DDBJ whole genome shotgun (WGS) entry which is preliminary data.</text>
</comment>
<protein>
    <recommendedName>
        <fullName evidence="15">Protein kinase domain-containing protein</fullName>
    </recommendedName>
</protein>